<dbReference type="GO" id="GO:0047545">
    <property type="term" value="F:(S)-2-hydroxyglutarate dehydrogenase activity"/>
    <property type="evidence" value="ECO:0007669"/>
    <property type="project" value="TreeGrafter"/>
</dbReference>
<dbReference type="PANTHER" id="PTHR43104:SF2">
    <property type="entry name" value="L-2-HYDROXYGLUTARATE DEHYDROGENASE, MITOCHONDRIAL"/>
    <property type="match status" value="1"/>
</dbReference>
<comment type="cofactor">
    <cofactor evidence="1">
        <name>FAD</name>
        <dbReference type="ChEBI" id="CHEBI:57692"/>
    </cofactor>
</comment>
<evidence type="ECO:0000256" key="3">
    <source>
        <dbReference type="ARBA" id="ARBA00022827"/>
    </source>
</evidence>
<dbReference type="EMBL" id="FQWD01000003">
    <property type="protein sequence ID" value="SHG32803.1"/>
    <property type="molecule type" value="Genomic_DNA"/>
</dbReference>
<dbReference type="RefSeq" id="WP_073321351.1">
    <property type="nucleotide sequence ID" value="NZ_FQWD01000003.1"/>
</dbReference>
<dbReference type="STRING" id="634436.SAMN05216361_1843"/>
<keyword evidence="4" id="KW-0560">Oxidoreductase</keyword>
<dbReference type="GO" id="GO:0005737">
    <property type="term" value="C:cytoplasm"/>
    <property type="evidence" value="ECO:0007669"/>
    <property type="project" value="TreeGrafter"/>
</dbReference>
<dbReference type="InterPro" id="IPR006076">
    <property type="entry name" value="FAD-dep_OxRdtase"/>
</dbReference>
<proteinExistence type="inferred from homology"/>
<evidence type="ECO:0000313" key="7">
    <source>
        <dbReference type="EMBL" id="SHG32803.1"/>
    </source>
</evidence>
<dbReference type="Gene3D" id="3.30.9.10">
    <property type="entry name" value="D-Amino Acid Oxidase, subunit A, domain 2"/>
    <property type="match status" value="1"/>
</dbReference>
<feature type="domain" description="FAD dependent oxidoreductase" evidence="6">
    <location>
        <begin position="5"/>
        <end position="396"/>
    </location>
</feature>
<evidence type="ECO:0000256" key="2">
    <source>
        <dbReference type="ARBA" id="ARBA00022630"/>
    </source>
</evidence>
<reference evidence="8" key="1">
    <citation type="submission" date="2016-11" db="EMBL/GenBank/DDBJ databases">
        <authorList>
            <person name="Varghese N."/>
            <person name="Submissions S."/>
        </authorList>
    </citation>
    <scope>NUCLEOTIDE SEQUENCE [LARGE SCALE GENOMIC DNA]</scope>
    <source>
        <strain evidence="8">CGMCC 1.8995</strain>
    </source>
</reference>
<dbReference type="Gene3D" id="3.50.50.60">
    <property type="entry name" value="FAD/NAD(P)-binding domain"/>
    <property type="match status" value="1"/>
</dbReference>
<dbReference type="SUPFAM" id="SSF51905">
    <property type="entry name" value="FAD/NAD(P)-binding domain"/>
    <property type="match status" value="1"/>
</dbReference>
<dbReference type="Proteomes" id="UP000184520">
    <property type="component" value="Unassembled WGS sequence"/>
</dbReference>
<organism evidence="7 8">
    <name type="scientific">Marisediminitalea aggregata</name>
    <dbReference type="NCBI Taxonomy" id="634436"/>
    <lineage>
        <taxon>Bacteria</taxon>
        <taxon>Pseudomonadati</taxon>
        <taxon>Pseudomonadota</taxon>
        <taxon>Gammaproteobacteria</taxon>
        <taxon>Alteromonadales</taxon>
        <taxon>Alteromonadaceae</taxon>
        <taxon>Marisediminitalea</taxon>
    </lineage>
</organism>
<sequence length="400" mass="43961">MSAYDFVIIGAGIIGAAVANELSQKRTGAKILLLDKASQAASQQTGRNSGVIHAGVYYPPGSYKATFCRQGLEETLSLCKQYQLPYEQCGKLLVATEDTELPAMEALFARCEQNALSPQMLTAHRIRQMEPNIRAQGGFLVRQTGITDYKAVTNCLLKLAQARASVDIRFNHKVVQLVEQSDSVNVVVSSPAGEKIFQGGFVINCAGIFSDTLIRSQGLACDFRMLPFRGEYYRLTEKYNQVASHLIYPIPDPAMPFLGVHLTKMIGGYTTVGPNAILATGKEVYEGIISSQSQWLDIFGKADIWKLLWRFRKSVMSELRSSLSKTYYAKLVSRYCPGITAADFLPYRAGIRAQAVDQNGNLIHDFKFISSPLSLHIGNAPSPAATSAIPIAREIVSRIF</sequence>
<evidence type="ECO:0000259" key="6">
    <source>
        <dbReference type="Pfam" id="PF01266"/>
    </source>
</evidence>
<keyword evidence="3" id="KW-0274">FAD</keyword>
<keyword evidence="8" id="KW-1185">Reference proteome</keyword>
<evidence type="ECO:0000313" key="8">
    <source>
        <dbReference type="Proteomes" id="UP000184520"/>
    </source>
</evidence>
<gene>
    <name evidence="7" type="ORF">SAMN05216361_1843</name>
</gene>
<comment type="similarity">
    <text evidence="5">Belongs to the L2HGDH family.</text>
</comment>
<dbReference type="PANTHER" id="PTHR43104">
    <property type="entry name" value="L-2-HYDROXYGLUTARATE DEHYDROGENASE, MITOCHONDRIAL"/>
    <property type="match status" value="1"/>
</dbReference>
<evidence type="ECO:0000256" key="5">
    <source>
        <dbReference type="ARBA" id="ARBA00037941"/>
    </source>
</evidence>
<evidence type="ECO:0000256" key="4">
    <source>
        <dbReference type="ARBA" id="ARBA00023002"/>
    </source>
</evidence>
<protein>
    <submittedName>
        <fullName evidence="7">L-2-hydroxyglutarate oxidase</fullName>
    </submittedName>
</protein>
<keyword evidence="2" id="KW-0285">Flavoprotein</keyword>
<dbReference type="NCBIfam" id="NF008726">
    <property type="entry name" value="PRK11728.1"/>
    <property type="match status" value="1"/>
</dbReference>
<dbReference type="Pfam" id="PF01266">
    <property type="entry name" value="DAO"/>
    <property type="match status" value="1"/>
</dbReference>
<name>A0A1M5IYI1_9ALTE</name>
<dbReference type="AlphaFoldDB" id="A0A1M5IYI1"/>
<dbReference type="OrthoDB" id="9801699at2"/>
<accession>A0A1M5IYI1</accession>
<dbReference type="InterPro" id="IPR036188">
    <property type="entry name" value="FAD/NAD-bd_sf"/>
</dbReference>
<evidence type="ECO:0000256" key="1">
    <source>
        <dbReference type="ARBA" id="ARBA00001974"/>
    </source>
</evidence>